<dbReference type="RefSeq" id="WP_206255783.1">
    <property type="nucleotide sequence ID" value="NZ_CP071060.1"/>
</dbReference>
<keyword evidence="3" id="KW-0805">Transcription regulation</keyword>
<dbReference type="InterPro" id="IPR036890">
    <property type="entry name" value="HATPase_C_sf"/>
</dbReference>
<evidence type="ECO:0000256" key="1">
    <source>
        <dbReference type="ARBA" id="ARBA00000085"/>
    </source>
</evidence>
<evidence type="ECO:0000313" key="7">
    <source>
        <dbReference type="EMBL" id="QSI78427.1"/>
    </source>
</evidence>
<evidence type="ECO:0000259" key="6">
    <source>
        <dbReference type="PROSITE" id="PS50109"/>
    </source>
</evidence>
<dbReference type="InterPro" id="IPR004358">
    <property type="entry name" value="Sig_transdc_His_kin-like_C"/>
</dbReference>
<dbReference type="InterPro" id="IPR003594">
    <property type="entry name" value="HATPase_dom"/>
</dbReference>
<dbReference type="EMBL" id="CP071060">
    <property type="protein sequence ID" value="QSI78427.1"/>
    <property type="molecule type" value="Genomic_DNA"/>
</dbReference>
<evidence type="ECO:0000256" key="3">
    <source>
        <dbReference type="ARBA" id="ARBA00023015"/>
    </source>
</evidence>
<dbReference type="Pfam" id="PF13377">
    <property type="entry name" value="Peripla_BP_3"/>
    <property type="match status" value="1"/>
</dbReference>
<dbReference type="InterPro" id="IPR028082">
    <property type="entry name" value="Peripla_BP_I"/>
</dbReference>
<dbReference type="PANTHER" id="PTHR30146">
    <property type="entry name" value="LACI-RELATED TRANSCRIPTIONAL REPRESSOR"/>
    <property type="match status" value="1"/>
</dbReference>
<dbReference type="SMART" id="SM00387">
    <property type="entry name" value="HATPase_c"/>
    <property type="match status" value="1"/>
</dbReference>
<dbReference type="Gene3D" id="3.40.50.2300">
    <property type="match status" value="2"/>
</dbReference>
<organism evidence="7 8">
    <name type="scientific">Niveibacterium microcysteis</name>
    <dbReference type="NCBI Taxonomy" id="2811415"/>
    <lineage>
        <taxon>Bacteria</taxon>
        <taxon>Pseudomonadati</taxon>
        <taxon>Pseudomonadota</taxon>
        <taxon>Betaproteobacteria</taxon>
        <taxon>Rhodocyclales</taxon>
        <taxon>Rhodocyclaceae</taxon>
        <taxon>Niveibacterium</taxon>
    </lineage>
</organism>
<dbReference type="Proteomes" id="UP000663570">
    <property type="component" value="Chromosome"/>
</dbReference>
<evidence type="ECO:0000256" key="4">
    <source>
        <dbReference type="ARBA" id="ARBA00023125"/>
    </source>
</evidence>
<dbReference type="PANTHER" id="PTHR30146:SF24">
    <property type="entry name" value="XYLOSE OPERON REGULATORY PROTEIN"/>
    <property type="match status" value="1"/>
</dbReference>
<feature type="domain" description="Histidine kinase" evidence="6">
    <location>
        <begin position="567"/>
        <end position="802"/>
    </location>
</feature>
<comment type="catalytic activity">
    <reaction evidence="1">
        <text>ATP + protein L-histidine = ADP + protein N-phospho-L-histidine.</text>
        <dbReference type="EC" id="2.7.13.3"/>
    </reaction>
</comment>
<dbReference type="SUPFAM" id="SSF55874">
    <property type="entry name" value="ATPase domain of HSP90 chaperone/DNA topoisomerase II/histidine kinase"/>
    <property type="match status" value="1"/>
</dbReference>
<keyword evidence="5" id="KW-0804">Transcription</keyword>
<name>A0ABX7M9L5_9RHOO</name>
<protein>
    <recommendedName>
        <fullName evidence="2">histidine kinase</fullName>
        <ecNumber evidence="2">2.7.13.3</ecNumber>
    </recommendedName>
</protein>
<accession>A0ABX7M9L5</accession>
<evidence type="ECO:0000256" key="2">
    <source>
        <dbReference type="ARBA" id="ARBA00012438"/>
    </source>
</evidence>
<evidence type="ECO:0000313" key="8">
    <source>
        <dbReference type="Proteomes" id="UP000663570"/>
    </source>
</evidence>
<evidence type="ECO:0000256" key="5">
    <source>
        <dbReference type="ARBA" id="ARBA00023163"/>
    </source>
</evidence>
<dbReference type="PROSITE" id="PS50109">
    <property type="entry name" value="HIS_KIN"/>
    <property type="match status" value="1"/>
</dbReference>
<proteinExistence type="predicted"/>
<keyword evidence="4" id="KW-0238">DNA-binding</keyword>
<keyword evidence="8" id="KW-1185">Reference proteome</keyword>
<sequence length="806" mass="87572">MAGRKRIGFLVNHLGWEGHYTNRLWRAAVEICRRRGFDLLVFTGPQDVGDYLSFRVQSAVFRLIDERRLDGLVLNAGLCQFNGSEASSPYLQDFGGIPTVSIAATLAGVPSVLVDNVSGMRELVEHLIVDHGYRRQAFVCGPASAEDGLIRYNTWQQTLRAHGIEPDPALVLQGDFIVVDGAERLAEAWRAGHRFDVVVVASDLMARHMIAVLREAGIRVPEDVAVVGFDDDPHNRYSDPPLTSVAQPIDAQVETAIDLLVSMWAGMTPAPVTTLPCTLQKRASCGCDRARWTVAAELRQQVIEAAGRGTPFVAAVRGMLGAAENAADRAFDIWSVIDSMAAEKHPALAHLTPGDLQVVRRELFSRVARAAHLQHMRAPADPRSGWDAALDALRVASLSSLPDFMAQGLPRLGIEKYCLSVMPTLASSPLENGAERFTPLDVPAELETGPTGQTRFAAVATYPALNGHPDAGVFNASLIAPDAWFDRLDESALLVLPVASRSTWHGLLVVELHPGSEAMLVQLQAALALVCDREYDIARAIRKNLADWNRSFVLAEKTRTVGTLVRGVAHEINTPLGVSVTVASVVRSELDALEAKYHSNRLSRTHVLDFFAACREGLGQLERNLCRVAKLVETFKKVSITQFADQLVDCDLVDELAAVLQGFRAELGARFIKSAVDAVRPMWIRAQLPVIHEIVTDLIQNALDHAFPPGMQTEPRLVISAQLIDNNATAQIRVADNGTGIADELRGKVFDPFFTTQRMSGNVGLGLAIVNNLVADGLGGLVECQPNPGGGTVFEIRFPANRCANC</sequence>
<dbReference type="Pfam" id="PF02518">
    <property type="entry name" value="HATPase_c"/>
    <property type="match status" value="1"/>
</dbReference>
<dbReference type="InterPro" id="IPR046335">
    <property type="entry name" value="LacI/GalR-like_sensor"/>
</dbReference>
<dbReference type="PRINTS" id="PR00344">
    <property type="entry name" value="BCTRLSENSOR"/>
</dbReference>
<dbReference type="Gene3D" id="3.30.565.10">
    <property type="entry name" value="Histidine kinase-like ATPase, C-terminal domain"/>
    <property type="match status" value="1"/>
</dbReference>
<dbReference type="EC" id="2.7.13.3" evidence="2"/>
<dbReference type="SUPFAM" id="SSF53822">
    <property type="entry name" value="Periplasmic binding protein-like I"/>
    <property type="match status" value="1"/>
</dbReference>
<reference evidence="7 8" key="1">
    <citation type="submission" date="2021-02" db="EMBL/GenBank/DDBJ databases">
        <title>Niveibacterium changnyeongensis HC41.</title>
        <authorList>
            <person name="Kang M."/>
        </authorList>
    </citation>
    <scope>NUCLEOTIDE SEQUENCE [LARGE SCALE GENOMIC DNA]</scope>
    <source>
        <strain evidence="7 8">HC41</strain>
    </source>
</reference>
<dbReference type="CDD" id="cd06267">
    <property type="entry name" value="PBP1_LacI_sugar_binding-like"/>
    <property type="match status" value="1"/>
</dbReference>
<dbReference type="InterPro" id="IPR005467">
    <property type="entry name" value="His_kinase_dom"/>
</dbReference>
<gene>
    <name evidence="7" type="ORF">JY500_07380</name>
</gene>
<dbReference type="Gene3D" id="1.10.287.130">
    <property type="match status" value="1"/>
</dbReference>